<sequence>MFPIPPSSYEDPFIDSYITTLEGDVKEAHAQARHTLRSTQRRIKTDYDTKARAFHYVVGDAVYVCDKPSLKGWCDKLKSPWKGPGFVLAMITPYLMRIQIKN</sequence>
<dbReference type="Proteomes" id="UP000735302">
    <property type="component" value="Unassembled WGS sequence"/>
</dbReference>
<comment type="caution">
    <text evidence="1">The sequence shown here is derived from an EMBL/GenBank/DDBJ whole genome shotgun (WGS) entry which is preliminary data.</text>
</comment>
<gene>
    <name evidence="1" type="ORF">PoB_002483900</name>
</gene>
<keyword evidence="2" id="KW-1185">Reference proteome</keyword>
<reference evidence="1 2" key="1">
    <citation type="journal article" date="2021" name="Elife">
        <title>Chloroplast acquisition without the gene transfer in kleptoplastic sea slugs, Plakobranchus ocellatus.</title>
        <authorList>
            <person name="Maeda T."/>
            <person name="Takahashi S."/>
            <person name="Yoshida T."/>
            <person name="Shimamura S."/>
            <person name="Takaki Y."/>
            <person name="Nagai Y."/>
            <person name="Toyoda A."/>
            <person name="Suzuki Y."/>
            <person name="Arimoto A."/>
            <person name="Ishii H."/>
            <person name="Satoh N."/>
            <person name="Nishiyama T."/>
            <person name="Hasebe M."/>
            <person name="Maruyama T."/>
            <person name="Minagawa J."/>
            <person name="Obokata J."/>
            <person name="Shigenobu S."/>
        </authorList>
    </citation>
    <scope>NUCLEOTIDE SEQUENCE [LARGE SCALE GENOMIC DNA]</scope>
</reference>
<organism evidence="1 2">
    <name type="scientific">Plakobranchus ocellatus</name>
    <dbReference type="NCBI Taxonomy" id="259542"/>
    <lineage>
        <taxon>Eukaryota</taxon>
        <taxon>Metazoa</taxon>
        <taxon>Spiralia</taxon>
        <taxon>Lophotrochozoa</taxon>
        <taxon>Mollusca</taxon>
        <taxon>Gastropoda</taxon>
        <taxon>Heterobranchia</taxon>
        <taxon>Euthyneura</taxon>
        <taxon>Panpulmonata</taxon>
        <taxon>Sacoglossa</taxon>
        <taxon>Placobranchoidea</taxon>
        <taxon>Plakobranchidae</taxon>
        <taxon>Plakobranchus</taxon>
    </lineage>
</organism>
<dbReference type="AlphaFoldDB" id="A0AAV3ZWN7"/>
<name>A0AAV3ZWN7_9GAST</name>
<dbReference type="EMBL" id="BLXT01002845">
    <property type="protein sequence ID" value="GFN98333.1"/>
    <property type="molecule type" value="Genomic_DNA"/>
</dbReference>
<proteinExistence type="predicted"/>
<evidence type="ECO:0000313" key="1">
    <source>
        <dbReference type="EMBL" id="GFN98333.1"/>
    </source>
</evidence>
<evidence type="ECO:0000313" key="2">
    <source>
        <dbReference type="Proteomes" id="UP000735302"/>
    </source>
</evidence>
<protein>
    <submittedName>
        <fullName evidence="1">Gypsy retrotransposon integrase 1-like protein</fullName>
    </submittedName>
</protein>
<accession>A0AAV3ZWN7</accession>